<keyword evidence="2" id="KW-1003">Cell membrane</keyword>
<dbReference type="InterPro" id="IPR003339">
    <property type="entry name" value="ABC/ECF_trnsptr_transmembrane"/>
</dbReference>
<dbReference type="EMBL" id="AP025698">
    <property type="protein sequence ID" value="BDH80115.1"/>
    <property type="molecule type" value="Genomic_DNA"/>
</dbReference>
<organism evidence="7 8">
    <name type="scientific">Methanothermobacter tenebrarum</name>
    <dbReference type="NCBI Taxonomy" id="680118"/>
    <lineage>
        <taxon>Archaea</taxon>
        <taxon>Methanobacteriati</taxon>
        <taxon>Methanobacteriota</taxon>
        <taxon>Methanomada group</taxon>
        <taxon>Methanobacteria</taxon>
        <taxon>Methanobacteriales</taxon>
        <taxon>Methanobacteriaceae</taxon>
        <taxon>Methanothermobacter</taxon>
    </lineage>
</organism>
<dbReference type="PANTHER" id="PTHR34857:SF2">
    <property type="entry name" value="SLL0384 PROTEIN"/>
    <property type="match status" value="1"/>
</dbReference>
<accession>A0ABN6PD07</accession>
<reference evidence="7 8" key="1">
    <citation type="submission" date="2022-04" db="EMBL/GenBank/DDBJ databases">
        <title>Complete genome of Methanothermobacter tenebrarum strain RMAS.</title>
        <authorList>
            <person name="Nakamura K."/>
            <person name="Oshima K."/>
            <person name="Hattori M."/>
            <person name="Kamagata Y."/>
            <person name="Takamizawa K."/>
        </authorList>
    </citation>
    <scope>NUCLEOTIDE SEQUENCE [LARGE SCALE GENOMIC DNA]</scope>
    <source>
        <strain evidence="7 8">RMAS</strain>
    </source>
</reference>
<protein>
    <submittedName>
        <fullName evidence="7">Cobalt transporter</fullName>
    </submittedName>
</protein>
<evidence type="ECO:0000256" key="5">
    <source>
        <dbReference type="ARBA" id="ARBA00023136"/>
    </source>
</evidence>
<keyword evidence="4 6" id="KW-1133">Transmembrane helix</keyword>
<name>A0ABN6PD07_9EURY</name>
<feature type="transmembrane region" description="Helical" evidence="6">
    <location>
        <begin position="70"/>
        <end position="87"/>
    </location>
</feature>
<gene>
    <name evidence="7" type="ORF">MTTB_14940</name>
</gene>
<comment type="subcellular location">
    <subcellularLocation>
        <location evidence="1">Cell membrane</location>
        <topology evidence="1">Multi-pass membrane protein</topology>
    </subcellularLocation>
</comment>
<dbReference type="NCBIfam" id="TIGR02454">
    <property type="entry name" value="ECF_T_CbiQ"/>
    <property type="match status" value="1"/>
</dbReference>
<keyword evidence="5 6" id="KW-0472">Membrane</keyword>
<proteinExistence type="predicted"/>
<dbReference type="Pfam" id="PF02361">
    <property type="entry name" value="CbiQ"/>
    <property type="match status" value="1"/>
</dbReference>
<evidence type="ECO:0000256" key="1">
    <source>
        <dbReference type="ARBA" id="ARBA00004651"/>
    </source>
</evidence>
<dbReference type="PANTHER" id="PTHR34857">
    <property type="entry name" value="SLL0384 PROTEIN"/>
    <property type="match status" value="1"/>
</dbReference>
<dbReference type="Proteomes" id="UP000831817">
    <property type="component" value="Chromosome"/>
</dbReference>
<evidence type="ECO:0000313" key="7">
    <source>
        <dbReference type="EMBL" id="BDH80115.1"/>
    </source>
</evidence>
<keyword evidence="8" id="KW-1185">Reference proteome</keyword>
<feature type="transmembrane region" description="Helical" evidence="6">
    <location>
        <begin position="107"/>
        <end position="127"/>
    </location>
</feature>
<dbReference type="InterPro" id="IPR051611">
    <property type="entry name" value="ECF_transporter_component"/>
</dbReference>
<feature type="transmembrane region" description="Helical" evidence="6">
    <location>
        <begin position="238"/>
        <end position="256"/>
    </location>
</feature>
<feature type="transmembrane region" description="Helical" evidence="6">
    <location>
        <begin position="148"/>
        <end position="164"/>
    </location>
</feature>
<sequence>MEDLLSIERETLKESPIHHLDGRIKIIISLIIIVYAVSTSNLLILFIMEAYLLFLLSVSRIPLSYTLKRLFLILPFGGFIALFQLFIRAGDIICTGPLGVHVTMQGLLFGILLFAKITVSITAIILLSSTTPMQELTNSMRRIGIPHTFIMLLSLTIRYLFFFYDELERIKNAQKTRCFDIWNKNTGYSWRLRKIGETIAMIFLRAYEQGEKTYLSMLSRGYSQESQMYHEKTPLKRADILFMTLNIAFIIVLYYIQNFNLV</sequence>
<dbReference type="RefSeq" id="WP_248564413.1">
    <property type="nucleotide sequence ID" value="NZ_AP025698.1"/>
</dbReference>
<dbReference type="InterPro" id="IPR012809">
    <property type="entry name" value="ECF_CbiQ"/>
</dbReference>
<evidence type="ECO:0000256" key="2">
    <source>
        <dbReference type="ARBA" id="ARBA00022475"/>
    </source>
</evidence>
<dbReference type="CDD" id="cd16914">
    <property type="entry name" value="EcfT"/>
    <property type="match status" value="1"/>
</dbReference>
<dbReference type="GeneID" id="71966026"/>
<evidence type="ECO:0000256" key="4">
    <source>
        <dbReference type="ARBA" id="ARBA00022989"/>
    </source>
</evidence>
<evidence type="ECO:0000256" key="6">
    <source>
        <dbReference type="SAM" id="Phobius"/>
    </source>
</evidence>
<keyword evidence="3 6" id="KW-0812">Transmembrane</keyword>
<evidence type="ECO:0000256" key="3">
    <source>
        <dbReference type="ARBA" id="ARBA00022692"/>
    </source>
</evidence>
<feature type="transmembrane region" description="Helical" evidence="6">
    <location>
        <begin position="26"/>
        <end position="58"/>
    </location>
</feature>
<evidence type="ECO:0000313" key="8">
    <source>
        <dbReference type="Proteomes" id="UP000831817"/>
    </source>
</evidence>